<name>A0A6J4MEU2_9BACT</name>
<feature type="compositionally biased region" description="Basic and acidic residues" evidence="1">
    <location>
        <begin position="12"/>
        <end position="22"/>
    </location>
</feature>
<sequence length="53" mass="5562">MQGSPPDAAVVRGRERHAEPKGGDAAGWAAHEVPRGASAERRPNVTPRVATHP</sequence>
<proteinExistence type="predicted"/>
<evidence type="ECO:0000256" key="1">
    <source>
        <dbReference type="SAM" id="MobiDB-lite"/>
    </source>
</evidence>
<reference evidence="2" key="1">
    <citation type="submission" date="2020-02" db="EMBL/GenBank/DDBJ databases">
        <authorList>
            <person name="Meier V. D."/>
        </authorList>
    </citation>
    <scope>NUCLEOTIDE SEQUENCE</scope>
    <source>
        <strain evidence="2">AVDCRST_MAG40</strain>
    </source>
</reference>
<accession>A0A6J4MEU2</accession>
<evidence type="ECO:0000313" key="2">
    <source>
        <dbReference type="EMBL" id="CAA9357815.1"/>
    </source>
</evidence>
<organism evidence="2">
    <name type="scientific">uncultured Gemmatimonadaceae bacterium</name>
    <dbReference type="NCBI Taxonomy" id="246130"/>
    <lineage>
        <taxon>Bacteria</taxon>
        <taxon>Pseudomonadati</taxon>
        <taxon>Gemmatimonadota</taxon>
        <taxon>Gemmatimonadia</taxon>
        <taxon>Gemmatimonadales</taxon>
        <taxon>Gemmatimonadaceae</taxon>
        <taxon>environmental samples</taxon>
    </lineage>
</organism>
<feature type="compositionally biased region" description="Basic and acidic residues" evidence="1">
    <location>
        <begin position="32"/>
        <end position="43"/>
    </location>
</feature>
<gene>
    <name evidence="2" type="ORF">AVDCRST_MAG40-3270</name>
</gene>
<dbReference type="AlphaFoldDB" id="A0A6J4MEU2"/>
<dbReference type="EMBL" id="CADCTX010000899">
    <property type="protein sequence ID" value="CAA9357815.1"/>
    <property type="molecule type" value="Genomic_DNA"/>
</dbReference>
<feature type="region of interest" description="Disordered" evidence="1">
    <location>
        <begin position="1"/>
        <end position="53"/>
    </location>
</feature>
<protein>
    <submittedName>
        <fullName evidence="2">Uncharacterized protein</fullName>
    </submittedName>
</protein>